<comment type="similarity">
    <text evidence="2">Belongs to the myelin proteolipid protein family.</text>
</comment>
<dbReference type="Pfam" id="PF01275">
    <property type="entry name" value="Myelin_PLP"/>
    <property type="match status" value="1"/>
</dbReference>
<dbReference type="GO" id="GO:0016020">
    <property type="term" value="C:membrane"/>
    <property type="evidence" value="ECO:0007669"/>
    <property type="project" value="UniProtKB-SubCell"/>
</dbReference>
<name>A0A3P9I910_ORYLA</name>
<accession>A0A3P9I910</accession>
<reference evidence="7" key="4">
    <citation type="submission" date="2025-09" db="UniProtKB">
        <authorList>
            <consortium name="Ensembl"/>
        </authorList>
    </citation>
    <scope>IDENTIFICATION</scope>
    <source>
        <strain evidence="7">HSOK</strain>
    </source>
</reference>
<feature type="transmembrane region" description="Helical" evidence="6">
    <location>
        <begin position="83"/>
        <end position="105"/>
    </location>
</feature>
<proteinExistence type="inferred from homology"/>
<dbReference type="PANTHER" id="PTHR11683:SF14">
    <property type="entry name" value="DMBETA1"/>
    <property type="match status" value="1"/>
</dbReference>
<dbReference type="PROSITE" id="PS00575">
    <property type="entry name" value="MYELIN_PLP_1"/>
    <property type="match status" value="1"/>
</dbReference>
<reference evidence="7 8" key="2">
    <citation type="submission" date="2017-04" db="EMBL/GenBank/DDBJ databases">
        <title>CpG methylation of centromeres and impact of large insertions on vertebrate speciation.</title>
        <authorList>
            <person name="Ichikawa K."/>
            <person name="Yoshimura J."/>
            <person name="Morishita S."/>
        </authorList>
    </citation>
    <scope>NUCLEOTIDE SEQUENCE</scope>
    <source>
        <strain evidence="7 8">HSOK</strain>
    </source>
</reference>
<organism evidence="7 8">
    <name type="scientific">Oryzias latipes</name>
    <name type="common">Japanese rice fish</name>
    <name type="synonym">Japanese killifish</name>
    <dbReference type="NCBI Taxonomy" id="8090"/>
    <lineage>
        <taxon>Eukaryota</taxon>
        <taxon>Metazoa</taxon>
        <taxon>Chordata</taxon>
        <taxon>Craniata</taxon>
        <taxon>Vertebrata</taxon>
        <taxon>Euteleostomi</taxon>
        <taxon>Actinopterygii</taxon>
        <taxon>Neopterygii</taxon>
        <taxon>Teleostei</taxon>
        <taxon>Neoteleostei</taxon>
        <taxon>Acanthomorphata</taxon>
        <taxon>Ovalentaria</taxon>
        <taxon>Atherinomorphae</taxon>
        <taxon>Beloniformes</taxon>
        <taxon>Adrianichthyidae</taxon>
        <taxon>Oryziinae</taxon>
        <taxon>Oryzias</taxon>
    </lineage>
</organism>
<keyword evidence="5 6" id="KW-0472">Membrane</keyword>
<sequence>MEEDMDEGQNTKGCLECCIKCLGGIPYPSLVATILLYAGVALFCGCGHEALSGTVTILQNYFEVVRSPVDALDVFTMIDIIKYVIYGIASAFFVYGILLMVEGFFTSGAIKDLYGDFKITTCGRCVSAWFIMLTYIFMLAWLGVTAFTSIPVFLYFNIWNICQNATVLDGTDLCLDPRQYAGHDVPPLHLRSGWSWSCCHRNDPLPDGAVCQLGLREGRLPDAEVRGHQVEGGAGAPRHPLHALQGAPQRLHIDGSVRPGPASLPPLSPCFLSSLPSPPEGRADGA</sequence>
<evidence type="ECO:0000256" key="6">
    <source>
        <dbReference type="SAM" id="Phobius"/>
    </source>
</evidence>
<dbReference type="InterPro" id="IPR018237">
    <property type="entry name" value="Myelin_PLP_CS"/>
</dbReference>
<keyword evidence="3 6" id="KW-0812">Transmembrane</keyword>
<dbReference type="AlphaFoldDB" id="A0A3P9I910"/>
<dbReference type="Ensembl" id="ENSORLT00015024623.1">
    <property type="protein sequence ID" value="ENSORLP00015016410.1"/>
    <property type="gene ID" value="ENSORLG00015017401.1"/>
</dbReference>
<evidence type="ECO:0000256" key="4">
    <source>
        <dbReference type="ARBA" id="ARBA00022989"/>
    </source>
</evidence>
<evidence type="ECO:0000313" key="8">
    <source>
        <dbReference type="Proteomes" id="UP000265200"/>
    </source>
</evidence>
<protein>
    <submittedName>
        <fullName evidence="7">Proteolipid protein DM beta</fullName>
    </submittedName>
</protein>
<evidence type="ECO:0000256" key="2">
    <source>
        <dbReference type="ARBA" id="ARBA00010595"/>
    </source>
</evidence>
<dbReference type="Proteomes" id="UP000265200">
    <property type="component" value="Chromosome 10"/>
</dbReference>
<dbReference type="PANTHER" id="PTHR11683">
    <property type="entry name" value="MYELIN PROTEOLIPID"/>
    <property type="match status" value="1"/>
</dbReference>
<evidence type="ECO:0000256" key="5">
    <source>
        <dbReference type="ARBA" id="ARBA00023136"/>
    </source>
</evidence>
<evidence type="ECO:0000313" key="7">
    <source>
        <dbReference type="Ensembl" id="ENSORLP00015016410.1"/>
    </source>
</evidence>
<dbReference type="InterPro" id="IPR001614">
    <property type="entry name" value="Myelin_PLP"/>
</dbReference>
<evidence type="ECO:0000256" key="3">
    <source>
        <dbReference type="ARBA" id="ARBA00022692"/>
    </source>
</evidence>
<reference key="1">
    <citation type="journal article" date="2007" name="Nature">
        <title>The medaka draft genome and insights into vertebrate genome evolution.</title>
        <authorList>
            <person name="Kasahara M."/>
            <person name="Naruse K."/>
            <person name="Sasaki S."/>
            <person name="Nakatani Y."/>
            <person name="Qu W."/>
            <person name="Ahsan B."/>
            <person name="Yamada T."/>
            <person name="Nagayasu Y."/>
            <person name="Doi K."/>
            <person name="Kasai Y."/>
            <person name="Jindo T."/>
            <person name="Kobayashi D."/>
            <person name="Shimada A."/>
            <person name="Toyoda A."/>
            <person name="Kuroki Y."/>
            <person name="Fujiyama A."/>
            <person name="Sasaki T."/>
            <person name="Shimizu A."/>
            <person name="Asakawa S."/>
            <person name="Shimizu N."/>
            <person name="Hashimoto S."/>
            <person name="Yang J."/>
            <person name="Lee Y."/>
            <person name="Matsushima K."/>
            <person name="Sugano S."/>
            <person name="Sakaizumi M."/>
            <person name="Narita T."/>
            <person name="Ohishi K."/>
            <person name="Haga S."/>
            <person name="Ohta F."/>
            <person name="Nomoto H."/>
            <person name="Nogata K."/>
            <person name="Morishita T."/>
            <person name="Endo T."/>
            <person name="Shin-I T."/>
            <person name="Takeda H."/>
            <person name="Morishita S."/>
            <person name="Kohara Y."/>
        </authorList>
    </citation>
    <scope>NUCLEOTIDE SEQUENCE [LARGE SCALE GENOMIC DNA]</scope>
    <source>
        <strain>Hd-rR</strain>
    </source>
</reference>
<keyword evidence="4 6" id="KW-1133">Transmembrane helix</keyword>
<evidence type="ECO:0000256" key="1">
    <source>
        <dbReference type="ARBA" id="ARBA00004141"/>
    </source>
</evidence>
<dbReference type="PRINTS" id="PR00214">
    <property type="entry name" value="MYELINPLP"/>
</dbReference>
<reference evidence="7" key="3">
    <citation type="submission" date="2025-08" db="UniProtKB">
        <authorList>
            <consortium name="Ensembl"/>
        </authorList>
    </citation>
    <scope>IDENTIFICATION</scope>
    <source>
        <strain evidence="7">HSOK</strain>
    </source>
</reference>
<comment type="subcellular location">
    <subcellularLocation>
        <location evidence="1">Membrane</location>
        <topology evidence="1">Multi-pass membrane protein</topology>
    </subcellularLocation>
</comment>
<feature type="transmembrane region" description="Helical" evidence="6">
    <location>
        <begin position="126"/>
        <end position="156"/>
    </location>
</feature>